<dbReference type="eggNOG" id="KOG1441">
    <property type="taxonomic scope" value="Eukaryota"/>
</dbReference>
<name>M8AV30_TRIUA</name>
<proteinExistence type="predicted"/>
<evidence type="ECO:0000256" key="4">
    <source>
        <dbReference type="ARBA" id="ARBA00022777"/>
    </source>
</evidence>
<dbReference type="AlphaFoldDB" id="M8AV30"/>
<keyword evidence="4" id="KW-0418">Kinase</keyword>
<protein>
    <submittedName>
        <fullName evidence="6">Uncharacterized protein</fullName>
    </submittedName>
</protein>
<accession>M8AV30</accession>
<dbReference type="InterPro" id="IPR050591">
    <property type="entry name" value="GSK-3"/>
</dbReference>
<dbReference type="Gene3D" id="1.10.510.10">
    <property type="entry name" value="Transferase(Phosphotransferase) domain 1"/>
    <property type="match status" value="1"/>
</dbReference>
<dbReference type="STRING" id="4572.M8AV30"/>
<evidence type="ECO:0000313" key="6">
    <source>
        <dbReference type="EMBL" id="EMS64904.1"/>
    </source>
</evidence>
<evidence type="ECO:0000256" key="1">
    <source>
        <dbReference type="ARBA" id="ARBA00022527"/>
    </source>
</evidence>
<dbReference type="GO" id="GO:0009742">
    <property type="term" value="P:brassinosteroid mediated signaling pathway"/>
    <property type="evidence" value="ECO:0007669"/>
    <property type="project" value="TreeGrafter"/>
</dbReference>
<reference evidence="6" key="1">
    <citation type="journal article" date="2013" name="Nature">
        <title>Draft genome of the wheat A-genome progenitor Triticum urartu.</title>
        <authorList>
            <person name="Ling H.Q."/>
            <person name="Zhao S."/>
            <person name="Liu D."/>
            <person name="Wang J."/>
            <person name="Sun H."/>
            <person name="Zhang C."/>
            <person name="Fan H."/>
            <person name="Li D."/>
            <person name="Dong L."/>
            <person name="Tao Y."/>
            <person name="Gao C."/>
            <person name="Wu H."/>
            <person name="Li Y."/>
            <person name="Cui Y."/>
            <person name="Guo X."/>
            <person name="Zheng S."/>
            <person name="Wang B."/>
            <person name="Yu K."/>
            <person name="Liang Q."/>
            <person name="Yang W."/>
            <person name="Lou X."/>
            <person name="Chen J."/>
            <person name="Feng M."/>
            <person name="Jian J."/>
            <person name="Zhang X."/>
            <person name="Luo G."/>
            <person name="Jiang Y."/>
            <person name="Liu J."/>
            <person name="Wang Z."/>
            <person name="Sha Y."/>
            <person name="Zhang B."/>
            <person name="Wu H."/>
            <person name="Tang D."/>
            <person name="Shen Q."/>
            <person name="Xue P."/>
            <person name="Zou S."/>
            <person name="Wang X."/>
            <person name="Liu X."/>
            <person name="Wang F."/>
            <person name="Yang Y."/>
            <person name="An X."/>
            <person name="Dong Z."/>
            <person name="Zhang K."/>
            <person name="Zhang X."/>
            <person name="Luo M.C."/>
            <person name="Dvorak J."/>
            <person name="Tong Y."/>
            <person name="Wang J."/>
            <person name="Yang H."/>
            <person name="Li Z."/>
            <person name="Wang D."/>
            <person name="Zhang A."/>
            <person name="Wang J."/>
        </authorList>
    </citation>
    <scope>NUCLEOTIDE SEQUENCE</scope>
</reference>
<evidence type="ECO:0000256" key="3">
    <source>
        <dbReference type="ARBA" id="ARBA00022741"/>
    </source>
</evidence>
<keyword evidence="3" id="KW-0547">Nucleotide-binding</keyword>
<dbReference type="GO" id="GO:0030154">
    <property type="term" value="P:cell differentiation"/>
    <property type="evidence" value="ECO:0007669"/>
    <property type="project" value="TreeGrafter"/>
</dbReference>
<dbReference type="GO" id="GO:0004674">
    <property type="term" value="F:protein serine/threonine kinase activity"/>
    <property type="evidence" value="ECO:0007669"/>
    <property type="project" value="UniProtKB-KW"/>
</dbReference>
<dbReference type="GO" id="GO:0005634">
    <property type="term" value="C:nucleus"/>
    <property type="evidence" value="ECO:0007669"/>
    <property type="project" value="TreeGrafter"/>
</dbReference>
<evidence type="ECO:0000256" key="2">
    <source>
        <dbReference type="ARBA" id="ARBA00022679"/>
    </source>
</evidence>
<evidence type="ECO:0000256" key="5">
    <source>
        <dbReference type="ARBA" id="ARBA00022840"/>
    </source>
</evidence>
<dbReference type="GO" id="GO:0005524">
    <property type="term" value="F:ATP binding"/>
    <property type="evidence" value="ECO:0007669"/>
    <property type="project" value="UniProtKB-KW"/>
</dbReference>
<dbReference type="PANTHER" id="PTHR24057">
    <property type="entry name" value="GLYCOGEN SYNTHASE KINASE-3 ALPHA"/>
    <property type="match status" value="1"/>
</dbReference>
<keyword evidence="1" id="KW-0723">Serine/threonine-protein kinase</keyword>
<dbReference type="GO" id="GO:0005737">
    <property type="term" value="C:cytoplasm"/>
    <property type="evidence" value="ECO:0007669"/>
    <property type="project" value="TreeGrafter"/>
</dbReference>
<organism evidence="6">
    <name type="scientific">Triticum urartu</name>
    <name type="common">Red wild einkorn</name>
    <name type="synonym">Crithodium urartu</name>
    <dbReference type="NCBI Taxonomy" id="4572"/>
    <lineage>
        <taxon>Eukaryota</taxon>
        <taxon>Viridiplantae</taxon>
        <taxon>Streptophyta</taxon>
        <taxon>Embryophyta</taxon>
        <taxon>Tracheophyta</taxon>
        <taxon>Spermatophyta</taxon>
        <taxon>Magnoliopsida</taxon>
        <taxon>Liliopsida</taxon>
        <taxon>Poales</taxon>
        <taxon>Poaceae</taxon>
        <taxon>BOP clade</taxon>
        <taxon>Pooideae</taxon>
        <taxon>Triticodae</taxon>
        <taxon>Triticeae</taxon>
        <taxon>Triticinae</taxon>
        <taxon>Triticum</taxon>
    </lineage>
</organism>
<dbReference type="InterPro" id="IPR011009">
    <property type="entry name" value="Kinase-like_dom_sf"/>
</dbReference>
<dbReference type="eggNOG" id="KOG0658">
    <property type="taxonomic scope" value="Eukaryota"/>
</dbReference>
<keyword evidence="2" id="KW-0808">Transferase</keyword>
<dbReference type="SUPFAM" id="SSF56112">
    <property type="entry name" value="Protein kinase-like (PK-like)"/>
    <property type="match status" value="1"/>
</dbReference>
<dbReference type="EMBL" id="KD050863">
    <property type="protein sequence ID" value="EMS64904.1"/>
    <property type="molecule type" value="Genomic_DNA"/>
</dbReference>
<keyword evidence="5" id="KW-0067">ATP-binding</keyword>
<gene>
    <name evidence="6" type="ORF">TRIUR3_31602</name>
</gene>
<sequence length="269" mass="29995">METVAAVSGPDLGRAKCLETGETVATKKWSELFLNLVMEYVPETLYRGLKNYSNAKQGMSLIYIKLYTYQVCELSMNKCEICVFHCATILSQFYIGGVYSGGSCTFITVPGVCHRDVKPQNVLRPGSSPSKKQRSVNILAQLSYGQGLWMGIIFGILVQVLLFVAITLHTICQNKATKLKNRVFTSSLPADIHVTTTSILPFEHKSFYGRTFMGFGVLNGISIWLLNQSLCFNSFGFYQGKSSALVGSRFLILHRTRQKASTYSIMWVT</sequence>
<dbReference type="PANTHER" id="PTHR24057:SF74">
    <property type="entry name" value="SHAGGY-RELATED PROTEIN KINASE GSK2"/>
    <property type="match status" value="1"/>
</dbReference>